<name>A0A656G9G4_PSEA0</name>
<dbReference type="Proteomes" id="UP000003465">
    <property type="component" value="Unassembled WGS sequence"/>
</dbReference>
<evidence type="ECO:0000256" key="7">
    <source>
        <dbReference type="ARBA" id="ARBA00023136"/>
    </source>
</evidence>
<evidence type="ECO:0000256" key="1">
    <source>
        <dbReference type="ARBA" id="ARBA00004429"/>
    </source>
</evidence>
<feature type="transmembrane region" description="Helical" evidence="8">
    <location>
        <begin position="217"/>
        <end position="237"/>
    </location>
</feature>
<evidence type="ECO:0000313" key="10">
    <source>
        <dbReference type="EMBL" id="EGH22368.1"/>
    </source>
</evidence>
<evidence type="ECO:0000256" key="6">
    <source>
        <dbReference type="ARBA" id="ARBA00022989"/>
    </source>
</evidence>
<evidence type="ECO:0000256" key="4">
    <source>
        <dbReference type="ARBA" id="ARBA00022519"/>
    </source>
</evidence>
<keyword evidence="4" id="KW-0997">Cell inner membrane</keyword>
<evidence type="ECO:0000256" key="3">
    <source>
        <dbReference type="ARBA" id="ARBA00022475"/>
    </source>
</evidence>
<feature type="transmembrane region" description="Helical" evidence="8">
    <location>
        <begin position="367"/>
        <end position="391"/>
    </location>
</feature>
<sequence>MSLFKYRALDAQGAPQNGTLEARDQDAAIAALQKRGLMVLQIDAAGMGGLRRALGSGLLNGAALVSFTQQLATLLGAGQPLERSLGILLKQPGQPQTKALIERIREQVKAGKPLSVALEEEGTQFSPLYISMVRAGEAGGALESTLRQLSDYLERSQLLRGEVINALIYPAFLVVGVLGSLALLLAYVVPQFVPIFKDLGVPIPLITEVILNLGQFLSNYGLAVLAGLIALIWGMAIRMRDSQRRERRDRRILGIRVIGPLLQRIEAARLTRTLGTLLTNGVALLQALVIARQVCTHRALQAQVEQAADSVKGGGTLASAFGAQPLLPDLALQMIEVGEQAGELDTMLMKVADVFDVEAKRGIDRMLAALVPALTVVMAGMVAVIMLAIMLPLMSLTSNI</sequence>
<accession>A0A656G9G4</accession>
<keyword evidence="7 8" id="KW-0472">Membrane</keyword>
<dbReference type="PRINTS" id="PR00812">
    <property type="entry name" value="BCTERIALGSPF"/>
</dbReference>
<comment type="similarity">
    <text evidence="2">Belongs to the GSP F family.</text>
</comment>
<dbReference type="AlphaFoldDB" id="A0A656G9G4"/>
<dbReference type="PANTHER" id="PTHR30012">
    <property type="entry name" value="GENERAL SECRETION PATHWAY PROTEIN"/>
    <property type="match status" value="1"/>
</dbReference>
<dbReference type="InterPro" id="IPR018076">
    <property type="entry name" value="T2SS_GspF_dom"/>
</dbReference>
<feature type="transmembrane region" description="Helical" evidence="8">
    <location>
        <begin position="166"/>
        <end position="189"/>
    </location>
</feature>
<dbReference type="GO" id="GO:0015627">
    <property type="term" value="C:type II protein secretion system complex"/>
    <property type="evidence" value="ECO:0007669"/>
    <property type="project" value="InterPro"/>
</dbReference>
<dbReference type="FunFam" id="1.20.81.30:FF:000001">
    <property type="entry name" value="Type II secretion system protein F"/>
    <property type="match status" value="2"/>
</dbReference>
<evidence type="ECO:0000256" key="2">
    <source>
        <dbReference type="ARBA" id="ARBA00005745"/>
    </source>
</evidence>
<dbReference type="GO" id="GO:0005886">
    <property type="term" value="C:plasma membrane"/>
    <property type="evidence" value="ECO:0007669"/>
    <property type="project" value="UniProtKB-SubCell"/>
</dbReference>
<keyword evidence="5 8" id="KW-0812">Transmembrane</keyword>
<evidence type="ECO:0000313" key="11">
    <source>
        <dbReference type="Proteomes" id="UP000003465"/>
    </source>
</evidence>
<evidence type="ECO:0000256" key="5">
    <source>
        <dbReference type="ARBA" id="ARBA00022692"/>
    </source>
</evidence>
<comment type="subcellular location">
    <subcellularLocation>
        <location evidence="1">Cell inner membrane</location>
        <topology evidence="1">Multi-pass membrane protein</topology>
    </subcellularLocation>
</comment>
<proteinExistence type="inferred from homology"/>
<dbReference type="EMBL" id="AEAG01000502">
    <property type="protein sequence ID" value="EGH22368.1"/>
    <property type="molecule type" value="Genomic_DNA"/>
</dbReference>
<keyword evidence="3" id="KW-1003">Cell membrane</keyword>
<organism evidence="10 11">
    <name type="scientific">Pseudomonas amygdali pv. mori str. 301020</name>
    <dbReference type="NCBI Taxonomy" id="629261"/>
    <lineage>
        <taxon>Bacteria</taxon>
        <taxon>Pseudomonadati</taxon>
        <taxon>Pseudomonadota</taxon>
        <taxon>Gammaproteobacteria</taxon>
        <taxon>Pseudomonadales</taxon>
        <taxon>Pseudomonadaceae</taxon>
        <taxon>Pseudomonas</taxon>
        <taxon>Pseudomonas amygdali</taxon>
    </lineage>
</organism>
<feature type="domain" description="Type II secretion system protein GspF" evidence="9">
    <location>
        <begin position="271"/>
        <end position="392"/>
    </location>
</feature>
<dbReference type="InterPro" id="IPR042094">
    <property type="entry name" value="T2SS_GspF_sf"/>
</dbReference>
<dbReference type="Gene3D" id="1.20.81.30">
    <property type="entry name" value="Type II secretion system (T2SS), domain F"/>
    <property type="match status" value="2"/>
</dbReference>
<dbReference type="GO" id="GO:0015628">
    <property type="term" value="P:protein secretion by the type II secretion system"/>
    <property type="evidence" value="ECO:0007669"/>
    <property type="project" value="InterPro"/>
</dbReference>
<keyword evidence="6 8" id="KW-1133">Transmembrane helix</keyword>
<gene>
    <name evidence="10" type="ORF">PSYMO_13049</name>
</gene>
<dbReference type="Pfam" id="PF00482">
    <property type="entry name" value="T2SSF"/>
    <property type="match status" value="2"/>
</dbReference>
<comment type="caution">
    <text evidence="10">The sequence shown here is derived from an EMBL/GenBank/DDBJ whole genome shotgun (WGS) entry which is preliminary data.</text>
</comment>
<feature type="domain" description="Type II secretion system protein GspF" evidence="9">
    <location>
        <begin position="67"/>
        <end position="190"/>
    </location>
</feature>
<dbReference type="InterPro" id="IPR011850">
    <property type="entry name" value="T2SS_GspF"/>
</dbReference>
<dbReference type="InterPro" id="IPR003004">
    <property type="entry name" value="GspF/PilC"/>
</dbReference>
<evidence type="ECO:0000256" key="8">
    <source>
        <dbReference type="SAM" id="Phobius"/>
    </source>
</evidence>
<protein>
    <submittedName>
        <fullName evidence="10">General secretion pathway protein GspF</fullName>
    </submittedName>
</protein>
<evidence type="ECO:0000259" key="9">
    <source>
        <dbReference type="Pfam" id="PF00482"/>
    </source>
</evidence>
<reference evidence="10 11" key="1">
    <citation type="journal article" date="2011" name="PLoS Pathog.">
        <title>Dynamic evolution of pathogenicity revealed by sequencing and comparative genomics of 19 Pseudomonas syringae isolates.</title>
        <authorList>
            <person name="Baltrus D.A."/>
            <person name="Nishimura M.T."/>
            <person name="Romanchuk A."/>
            <person name="Chang J.H."/>
            <person name="Mukhtar M.S."/>
            <person name="Cherkis K."/>
            <person name="Roach J."/>
            <person name="Grant S.R."/>
            <person name="Jones C.D."/>
            <person name="Dangl J.L."/>
        </authorList>
    </citation>
    <scope>NUCLEOTIDE SEQUENCE [LARGE SCALE GENOMIC DNA]</scope>
    <source>
        <strain evidence="10 11">301020</strain>
    </source>
</reference>
<dbReference type="PANTHER" id="PTHR30012:SF7">
    <property type="entry name" value="PROTEIN TRANSPORT PROTEIN HOFC HOMOLOG"/>
    <property type="match status" value="1"/>
</dbReference>
<dbReference type="NCBIfam" id="TIGR02120">
    <property type="entry name" value="GspF"/>
    <property type="match status" value="1"/>
</dbReference>